<dbReference type="SUPFAM" id="SSF81321">
    <property type="entry name" value="Family A G protein-coupled receptor-like"/>
    <property type="match status" value="1"/>
</dbReference>
<name>A0A2G5T8B1_9PELO</name>
<feature type="transmembrane region" description="Helical" evidence="2">
    <location>
        <begin position="37"/>
        <end position="63"/>
    </location>
</feature>
<dbReference type="AlphaFoldDB" id="A0A2G5T8B1"/>
<keyword evidence="2" id="KW-1133">Transmembrane helix</keyword>
<dbReference type="Pfam" id="PF10324">
    <property type="entry name" value="7TM_GPCR_Srw"/>
    <property type="match status" value="1"/>
</dbReference>
<proteinExistence type="predicted"/>
<organism evidence="3 4">
    <name type="scientific">Caenorhabditis nigoni</name>
    <dbReference type="NCBI Taxonomy" id="1611254"/>
    <lineage>
        <taxon>Eukaryota</taxon>
        <taxon>Metazoa</taxon>
        <taxon>Ecdysozoa</taxon>
        <taxon>Nematoda</taxon>
        <taxon>Chromadorea</taxon>
        <taxon>Rhabditida</taxon>
        <taxon>Rhabditina</taxon>
        <taxon>Rhabditomorpha</taxon>
        <taxon>Rhabditoidea</taxon>
        <taxon>Rhabditidae</taxon>
        <taxon>Peloderinae</taxon>
        <taxon>Caenorhabditis</taxon>
    </lineage>
</organism>
<gene>
    <name evidence="3" type="primary">Cnig_chr_V.g17130</name>
    <name evidence="3" type="ORF">B9Z55_017130</name>
</gene>
<keyword evidence="4" id="KW-1185">Reference proteome</keyword>
<sequence>MTKLILYLSLTFFVGEFPVAMLYILNPILETYSNGLGFYTAMIIAQLLFSIVLRATSAIHFLICFLMSSQYRTTATSVILCGYTPKQKIVPPVQSIQSSNTSTVFSKNASPPVTRTQF</sequence>
<dbReference type="PANTHER" id="PTHR22751">
    <property type="entry name" value="G-PROTEIN COUPLED RECEPTOR-RELATED"/>
    <property type="match status" value="1"/>
</dbReference>
<evidence type="ECO:0008006" key="5">
    <source>
        <dbReference type="Google" id="ProtNLM"/>
    </source>
</evidence>
<feature type="region of interest" description="Disordered" evidence="1">
    <location>
        <begin position="96"/>
        <end position="118"/>
    </location>
</feature>
<feature type="transmembrane region" description="Helical" evidence="2">
    <location>
        <begin position="5"/>
        <end position="25"/>
    </location>
</feature>
<dbReference type="EMBL" id="PDUG01000005">
    <property type="protein sequence ID" value="PIC23423.1"/>
    <property type="molecule type" value="Genomic_DNA"/>
</dbReference>
<dbReference type="PANTHER" id="PTHR22751:SF288">
    <property type="entry name" value="G-PROTEIN COUPLED RECEPTORS FAMILY 1 PROFILE DOMAIN-CONTAINING PROTEIN"/>
    <property type="match status" value="1"/>
</dbReference>
<keyword evidence="2" id="KW-0812">Transmembrane</keyword>
<dbReference type="Proteomes" id="UP000230233">
    <property type="component" value="Chromosome V"/>
</dbReference>
<accession>A0A2G5T8B1</accession>
<keyword evidence="2" id="KW-0472">Membrane</keyword>
<comment type="caution">
    <text evidence="3">The sequence shown here is derived from an EMBL/GenBank/DDBJ whole genome shotgun (WGS) entry which is preliminary data.</text>
</comment>
<dbReference type="GO" id="GO:0008528">
    <property type="term" value="F:G protein-coupled peptide receptor activity"/>
    <property type="evidence" value="ECO:0007669"/>
    <property type="project" value="InterPro"/>
</dbReference>
<reference evidence="4" key="1">
    <citation type="submission" date="2017-10" db="EMBL/GenBank/DDBJ databases">
        <title>Rapid genome shrinkage in a self-fertile nematode reveals novel sperm competition proteins.</title>
        <authorList>
            <person name="Yin D."/>
            <person name="Schwarz E.M."/>
            <person name="Thomas C.G."/>
            <person name="Felde R.L."/>
            <person name="Korf I.F."/>
            <person name="Cutter A.D."/>
            <person name="Schartner C.M."/>
            <person name="Ralston E.J."/>
            <person name="Meyer B.J."/>
            <person name="Haag E.S."/>
        </authorList>
    </citation>
    <scope>NUCLEOTIDE SEQUENCE [LARGE SCALE GENOMIC DNA]</scope>
    <source>
        <strain evidence="4">JU1422</strain>
    </source>
</reference>
<evidence type="ECO:0000256" key="1">
    <source>
        <dbReference type="SAM" id="MobiDB-lite"/>
    </source>
</evidence>
<dbReference type="STRING" id="1611254.A0A2G5T8B1"/>
<dbReference type="OrthoDB" id="5834725at2759"/>
<evidence type="ECO:0000313" key="3">
    <source>
        <dbReference type="EMBL" id="PIC23423.1"/>
    </source>
</evidence>
<evidence type="ECO:0000256" key="2">
    <source>
        <dbReference type="SAM" id="Phobius"/>
    </source>
</evidence>
<dbReference type="InterPro" id="IPR019427">
    <property type="entry name" value="7TM_GPCR_serpentine_rcpt_Srw"/>
</dbReference>
<dbReference type="Gene3D" id="1.20.1070.10">
    <property type="entry name" value="Rhodopsin 7-helix transmembrane proteins"/>
    <property type="match status" value="1"/>
</dbReference>
<evidence type="ECO:0000313" key="4">
    <source>
        <dbReference type="Proteomes" id="UP000230233"/>
    </source>
</evidence>
<protein>
    <recommendedName>
        <fullName evidence="5">G-protein coupled receptors family 1 profile domain-containing protein</fullName>
    </recommendedName>
</protein>